<gene>
    <name evidence="6" type="ORF">GNZ13_11025</name>
</gene>
<comment type="caution">
    <text evidence="6">The sequence shown here is derived from an EMBL/GenBank/DDBJ whole genome shotgun (WGS) entry which is preliminary data.</text>
</comment>
<dbReference type="AlphaFoldDB" id="A0A972NP50"/>
<evidence type="ECO:0000256" key="3">
    <source>
        <dbReference type="ARBA" id="ARBA00022723"/>
    </source>
</evidence>
<dbReference type="SUPFAM" id="SSF56529">
    <property type="entry name" value="FAH"/>
    <property type="match status" value="1"/>
</dbReference>
<evidence type="ECO:0000313" key="7">
    <source>
        <dbReference type="Proteomes" id="UP000655523"/>
    </source>
</evidence>
<dbReference type="InterPro" id="IPR036663">
    <property type="entry name" value="Fumarylacetoacetase_C_sf"/>
</dbReference>
<dbReference type="GO" id="GO:0016853">
    <property type="term" value="F:isomerase activity"/>
    <property type="evidence" value="ECO:0007669"/>
    <property type="project" value="UniProtKB-ARBA"/>
</dbReference>
<keyword evidence="7" id="KW-1185">Reference proteome</keyword>
<keyword evidence="4 6" id="KW-0378">Hydrolase</keyword>
<dbReference type="PANTHER" id="PTHR42796:SF4">
    <property type="entry name" value="FUMARYLACETOACETATE HYDROLASE DOMAIN-CONTAINING PROTEIN 2A"/>
    <property type="match status" value="1"/>
</dbReference>
<dbReference type="Gene3D" id="3.90.850.10">
    <property type="entry name" value="Fumarylacetoacetase-like, C-terminal domain"/>
    <property type="match status" value="1"/>
</dbReference>
<evidence type="ECO:0000256" key="1">
    <source>
        <dbReference type="ARBA" id="ARBA00001946"/>
    </source>
</evidence>
<keyword evidence="3" id="KW-0479">Metal-binding</keyword>
<dbReference type="GO" id="GO:0046872">
    <property type="term" value="F:metal ion binding"/>
    <property type="evidence" value="ECO:0007669"/>
    <property type="project" value="UniProtKB-KW"/>
</dbReference>
<dbReference type="InterPro" id="IPR051121">
    <property type="entry name" value="FAH"/>
</dbReference>
<reference evidence="6 7" key="1">
    <citation type="submission" date="2019-11" db="EMBL/GenBank/DDBJ databases">
        <title>Metabolism of dissolved organic matter in forest soils.</title>
        <authorList>
            <person name="Cyle K.T."/>
            <person name="Wilhelm R.C."/>
            <person name="Martinez C.E."/>
        </authorList>
    </citation>
    <scope>NUCLEOTIDE SEQUENCE [LARGE SCALE GENOMIC DNA]</scope>
    <source>
        <strain evidence="6 7">5N</strain>
    </source>
</reference>
<sequence length="287" mass="30473">MRFVSFEQNSRQGLAVVRSSGEARGLLADDASFPGSLDTLIRAGAAALQRAAQKLGDGPAIDLAQVRYTAPFVASEKILCVGLNYADHSKESGYDLPPFPTVFGRFTSSLVGHGEALIRPRVSTQFDYEGEIVAVIGKSGRHIARADALDYVAGYALFNDGSVRDYQHMTPQWTVGKNFDGTGAFGPQFVTADELPAGVRGLQLQTRLNGEVVQQASTDDLVFDVASLISLLSEAMTLRAGDLIVTGTPAGVGVARKPPLFMKAGDVCEVEVDGLGILRNPIADEQG</sequence>
<evidence type="ECO:0000256" key="4">
    <source>
        <dbReference type="ARBA" id="ARBA00022801"/>
    </source>
</evidence>
<feature type="domain" description="Fumarylacetoacetase-like C-terminal" evidence="5">
    <location>
        <begin position="77"/>
        <end position="282"/>
    </location>
</feature>
<dbReference type="RefSeq" id="WP_172163482.1">
    <property type="nucleotide sequence ID" value="NZ_WOEZ01000050.1"/>
</dbReference>
<comment type="cofactor">
    <cofactor evidence="1">
        <name>Mg(2+)</name>
        <dbReference type="ChEBI" id="CHEBI:18420"/>
    </cofactor>
</comment>
<dbReference type="GO" id="GO:0016787">
    <property type="term" value="F:hydrolase activity"/>
    <property type="evidence" value="ECO:0007669"/>
    <property type="project" value="UniProtKB-KW"/>
</dbReference>
<dbReference type="PANTHER" id="PTHR42796">
    <property type="entry name" value="FUMARYLACETOACETATE HYDROLASE DOMAIN-CONTAINING PROTEIN 2A-RELATED"/>
    <property type="match status" value="1"/>
</dbReference>
<evidence type="ECO:0000259" key="5">
    <source>
        <dbReference type="Pfam" id="PF01557"/>
    </source>
</evidence>
<proteinExistence type="inferred from homology"/>
<dbReference type="GO" id="GO:0019752">
    <property type="term" value="P:carboxylic acid metabolic process"/>
    <property type="evidence" value="ECO:0007669"/>
    <property type="project" value="UniProtKB-ARBA"/>
</dbReference>
<dbReference type="FunFam" id="3.90.850.10:FF:000002">
    <property type="entry name" value="2-hydroxyhepta-2,4-diene-1,7-dioate isomerase"/>
    <property type="match status" value="1"/>
</dbReference>
<evidence type="ECO:0000256" key="2">
    <source>
        <dbReference type="ARBA" id="ARBA00010211"/>
    </source>
</evidence>
<accession>A0A972NP50</accession>
<name>A0A972NP50_9BURK</name>
<comment type="similarity">
    <text evidence="2">Belongs to the FAH family.</text>
</comment>
<dbReference type="EMBL" id="WOEZ01000050">
    <property type="protein sequence ID" value="NPT55115.1"/>
    <property type="molecule type" value="Genomic_DNA"/>
</dbReference>
<organism evidence="6 7">
    <name type="scientific">Paraburkholderia elongata</name>
    <dbReference type="NCBI Taxonomy" id="2675747"/>
    <lineage>
        <taxon>Bacteria</taxon>
        <taxon>Pseudomonadati</taxon>
        <taxon>Pseudomonadota</taxon>
        <taxon>Betaproteobacteria</taxon>
        <taxon>Burkholderiales</taxon>
        <taxon>Burkholderiaceae</taxon>
        <taxon>Paraburkholderia</taxon>
    </lineage>
</organism>
<evidence type="ECO:0000313" key="6">
    <source>
        <dbReference type="EMBL" id="NPT55115.1"/>
    </source>
</evidence>
<dbReference type="Proteomes" id="UP000655523">
    <property type="component" value="Unassembled WGS sequence"/>
</dbReference>
<protein>
    <submittedName>
        <fullName evidence="6">Fumarylacetoacetate hydrolase</fullName>
    </submittedName>
</protein>
<dbReference type="InterPro" id="IPR011234">
    <property type="entry name" value="Fumarylacetoacetase-like_C"/>
</dbReference>
<dbReference type="Pfam" id="PF01557">
    <property type="entry name" value="FAA_hydrolase"/>
    <property type="match status" value="1"/>
</dbReference>